<dbReference type="Proteomes" id="UP001597327">
    <property type="component" value="Unassembled WGS sequence"/>
</dbReference>
<sequence>MCTSGEDQLRAASRLPWQTGRARLSVTKSHHRDRAAWRRAFSRLPTILAAMLSGVLPATGSAALSLGAALALSAVLAVPAEARAPELSTDLRVRQQELLALTLARPDNLDLAFEYATVSASIGDYEAAISTFERMLIFAPGLPRVQLELGVLYFRLGANGQARQYFEAAISGPNVPDEVRERVGAYLAAIGDAENPTEFQASLLVGLRVQSNATAGPDSRFIDLNGTTFLLDPTSTGRRDVNAYTAATLHWGYDLGTQGDALEADLLAYASRYGDVSRLDSSLVEVTFGPAFNLARFGLDDARLGVYAIASGVRLDHANYSGTLGSGLRAAWRPEPLSELQGKVEFRRRWYNDTAANPEVSERSGALYEGSLIYARHLSAAWTARATLFGDFEEAKVDWRQSWEVGAGAGVTWRFASPAPRLSLHWSASLDAGYIRRIYQGPDPLINAGLAQKDHEGFLKAGLTVPLREDIALTLGAELRRQVSTYDLGTFNNGAASLALVKTF</sequence>
<dbReference type="Gene3D" id="1.25.40.10">
    <property type="entry name" value="Tetratricopeptide repeat domain"/>
    <property type="match status" value="1"/>
</dbReference>
<dbReference type="SUPFAM" id="SSF48452">
    <property type="entry name" value="TPR-like"/>
    <property type="match status" value="1"/>
</dbReference>
<accession>A0ABW4JUX5</accession>
<protein>
    <submittedName>
        <fullName evidence="1">Tetratricopeptide repeat protein</fullName>
    </submittedName>
</protein>
<dbReference type="EMBL" id="JBHUFA010000001">
    <property type="protein sequence ID" value="MFD1695059.1"/>
    <property type="molecule type" value="Genomic_DNA"/>
</dbReference>
<evidence type="ECO:0000313" key="1">
    <source>
        <dbReference type="EMBL" id="MFD1695059.1"/>
    </source>
</evidence>
<gene>
    <name evidence="1" type="ORF">ACFSC7_05990</name>
</gene>
<proteinExistence type="predicted"/>
<evidence type="ECO:0000313" key="2">
    <source>
        <dbReference type="Proteomes" id="UP001597327"/>
    </source>
</evidence>
<organism evidence="1 2">
    <name type="scientific">Roseibium aestuarii</name>
    <dbReference type="NCBI Taxonomy" id="2600299"/>
    <lineage>
        <taxon>Bacteria</taxon>
        <taxon>Pseudomonadati</taxon>
        <taxon>Pseudomonadota</taxon>
        <taxon>Alphaproteobacteria</taxon>
        <taxon>Hyphomicrobiales</taxon>
        <taxon>Stappiaceae</taxon>
        <taxon>Roseibium</taxon>
    </lineage>
</organism>
<keyword evidence="2" id="KW-1185">Reference proteome</keyword>
<comment type="caution">
    <text evidence="1">The sequence shown here is derived from an EMBL/GenBank/DDBJ whole genome shotgun (WGS) entry which is preliminary data.</text>
</comment>
<name>A0ABW4JUX5_9HYPH</name>
<dbReference type="InterPro" id="IPR011990">
    <property type="entry name" value="TPR-like_helical_dom_sf"/>
</dbReference>
<dbReference type="RefSeq" id="WP_149891159.1">
    <property type="nucleotide sequence ID" value="NZ_JBHUFA010000001.1"/>
</dbReference>
<reference evidence="2" key="1">
    <citation type="journal article" date="2019" name="Int. J. Syst. Evol. Microbiol.">
        <title>The Global Catalogue of Microorganisms (GCM) 10K type strain sequencing project: providing services to taxonomists for standard genome sequencing and annotation.</title>
        <authorList>
            <consortium name="The Broad Institute Genomics Platform"/>
            <consortium name="The Broad Institute Genome Sequencing Center for Infectious Disease"/>
            <person name="Wu L."/>
            <person name="Ma J."/>
        </authorList>
    </citation>
    <scope>NUCLEOTIDE SEQUENCE [LARGE SCALE GENOMIC DNA]</scope>
    <source>
        <strain evidence="2">JCM 3369</strain>
    </source>
</reference>